<keyword evidence="2" id="KW-1185">Reference proteome</keyword>
<name>A0ABS7U1Z1_9BACT</name>
<dbReference type="EMBL" id="JAIRAU010000048">
    <property type="protein sequence ID" value="MBZ5714554.1"/>
    <property type="molecule type" value="Genomic_DNA"/>
</dbReference>
<accession>A0ABS7U1Z1</accession>
<dbReference type="SUPFAM" id="SSF82171">
    <property type="entry name" value="DPP6 N-terminal domain-like"/>
    <property type="match status" value="1"/>
</dbReference>
<proteinExistence type="predicted"/>
<evidence type="ECO:0000313" key="1">
    <source>
        <dbReference type="EMBL" id="MBZ5714554.1"/>
    </source>
</evidence>
<dbReference type="Proteomes" id="UP001139031">
    <property type="component" value="Unassembled WGS sequence"/>
</dbReference>
<comment type="caution">
    <text evidence="1">The sequence shown here is derived from an EMBL/GenBank/DDBJ whole genome shotgun (WGS) entry which is preliminary data.</text>
</comment>
<reference evidence="1" key="1">
    <citation type="submission" date="2021-08" db="EMBL/GenBank/DDBJ databases">
        <authorList>
            <person name="Stevens D.C."/>
        </authorList>
    </citation>
    <scope>NUCLEOTIDE SEQUENCE</scope>
    <source>
        <strain evidence="1">DSM 53165</strain>
    </source>
</reference>
<organism evidence="1 2">
    <name type="scientific">Nannocystis pusilla</name>
    <dbReference type="NCBI Taxonomy" id="889268"/>
    <lineage>
        <taxon>Bacteria</taxon>
        <taxon>Pseudomonadati</taxon>
        <taxon>Myxococcota</taxon>
        <taxon>Polyangia</taxon>
        <taxon>Nannocystales</taxon>
        <taxon>Nannocystaceae</taxon>
        <taxon>Nannocystis</taxon>
    </lineage>
</organism>
<evidence type="ECO:0000313" key="2">
    <source>
        <dbReference type="Proteomes" id="UP001139031"/>
    </source>
</evidence>
<protein>
    <recommendedName>
        <fullName evidence="3">Lipoprotein</fullName>
    </recommendedName>
</protein>
<dbReference type="RefSeq" id="WP_224196287.1">
    <property type="nucleotide sequence ID" value="NZ_JAIRAU010000048.1"/>
</dbReference>
<gene>
    <name evidence="1" type="ORF">K7C98_35425</name>
</gene>
<evidence type="ECO:0008006" key="3">
    <source>
        <dbReference type="Google" id="ProtNLM"/>
    </source>
</evidence>
<dbReference type="PROSITE" id="PS51257">
    <property type="entry name" value="PROKAR_LIPOPROTEIN"/>
    <property type="match status" value="1"/>
</dbReference>
<sequence length="478" mass="52403">MFVRPLAAALALAACNDAELPGWTCPLDQPVQIASPSESWQRDPGTYRRANLQRVGDHVLFNFPVGDRSYWTVDRCGGPPERFPAPAGMFVLAQATADHVVAYGSDESGRHFVLDRLDVPGFDEPRPVLGLPDEELHLWLAGGERSLYFGARHLSGTLGEGAAGIGGVLSTVYVHHGDPAVPAVRLGDQIVQHIAVDDRLLVHDDNGDLRDVDPRTSESELVLTDVRRVDVVPDRRRLLWQQLGDDQVEPIFLHDRDSGEDIQVAVNDFTAASWDRLDDFLTRLTGTWAFLPDSSHAALYGPERTIAAVVRLDSGVAVTPPAGAHLRNVIADEFDLQFADDDELVLARWNPRTDELREWFRGPPSTFLPALFGITDDSVTYAVPDGGGSATLWHVDLVTGETTMKVPRIGGQTALLPDGRYFTLISPGGYPYDILVFDPDTGLYTTIAGDVDDLDFDPEHGILHIGPDGLWFSPFPPR</sequence>